<keyword evidence="5" id="KW-1185">Reference proteome</keyword>
<feature type="chain" id="PRO_5043205973" evidence="1">
    <location>
        <begin position="23"/>
        <end position="315"/>
    </location>
</feature>
<evidence type="ECO:0000313" key="2">
    <source>
        <dbReference type="EMBL" id="MRX69317.1"/>
    </source>
</evidence>
<dbReference type="OrthoDB" id="1307467at2"/>
<evidence type="ECO:0000313" key="3">
    <source>
        <dbReference type="EMBL" id="SMO89216.1"/>
    </source>
</evidence>
<dbReference type="EMBL" id="FXTA01000006">
    <property type="protein sequence ID" value="SMO89216.1"/>
    <property type="molecule type" value="Genomic_DNA"/>
</dbReference>
<reference evidence="3 4" key="1">
    <citation type="submission" date="2017-05" db="EMBL/GenBank/DDBJ databases">
        <authorList>
            <person name="Varghese N."/>
            <person name="Submissions S."/>
        </authorList>
    </citation>
    <scope>NUCLEOTIDE SEQUENCE [LARGE SCALE GENOMIC DNA]</scope>
    <source>
        <strain evidence="3 4">DSM 19382</strain>
    </source>
</reference>
<dbReference type="EMBL" id="WKKG01000008">
    <property type="protein sequence ID" value="MRX69317.1"/>
    <property type="molecule type" value="Genomic_DNA"/>
</dbReference>
<evidence type="ECO:0000256" key="1">
    <source>
        <dbReference type="SAM" id="SignalP"/>
    </source>
</evidence>
<evidence type="ECO:0000313" key="4">
    <source>
        <dbReference type="Proteomes" id="UP000317289"/>
    </source>
</evidence>
<dbReference type="Proteomes" id="UP000317289">
    <property type="component" value="Unassembled WGS sequence"/>
</dbReference>
<keyword evidence="1" id="KW-0732">Signal</keyword>
<accession>A0A521EZG7</accession>
<reference evidence="2 5" key="2">
    <citation type="submission" date="2019-11" db="EMBL/GenBank/DDBJ databases">
        <title>Flavobacterium resistens genome.</title>
        <authorList>
            <person name="Wilson V.M."/>
            <person name="Newman J.D."/>
        </authorList>
    </citation>
    <scope>NUCLEOTIDE SEQUENCE [LARGE SCALE GENOMIC DNA]</scope>
    <source>
        <strain evidence="2 5">DSM 19382</strain>
    </source>
</reference>
<evidence type="ECO:0000313" key="5">
    <source>
        <dbReference type="Proteomes" id="UP000468990"/>
    </source>
</evidence>
<dbReference type="RefSeq" id="WP_142452100.1">
    <property type="nucleotide sequence ID" value="NZ_FXTA01000006.1"/>
</dbReference>
<proteinExistence type="predicted"/>
<protein>
    <submittedName>
        <fullName evidence="3">Uncharacterized protein</fullName>
    </submittedName>
</protein>
<name>A0A521EZG7_9FLAO</name>
<dbReference type="AlphaFoldDB" id="A0A521EZG7"/>
<organism evidence="3 4">
    <name type="scientific">Flavobacterium resistens</name>
    <dbReference type="NCBI Taxonomy" id="443612"/>
    <lineage>
        <taxon>Bacteria</taxon>
        <taxon>Pseudomonadati</taxon>
        <taxon>Bacteroidota</taxon>
        <taxon>Flavobacteriia</taxon>
        <taxon>Flavobacteriales</taxon>
        <taxon>Flavobacteriaceae</taxon>
        <taxon>Flavobacterium</taxon>
    </lineage>
</organism>
<sequence>MGKRMKNIICAVMLTIGSSVIAQTKKIVSTYGELLDYPPSSIVSNSLDGVNLTTTVNGVTGSPVDISVIEPWWVMEKWELPATSMFQNIWHAGSVGIGGGYDYLNSKYKFQVSGKSIFKRTGTWPRSVLTIDDGYQKEGYVYTTDKDGNGSWRENGVLLVEGIVGGDPINFPAGGADSCLLSWRITLPKGKWLVNMGVLINPKIGETTVPNSNYAGRFTLSSDYTYIYNSFKFYGSKFIYNTASTGSVPGKYPLFVSGVFRVENTSDDPIHIYVWNSSSVGGAKGGKEIGGIANDSENYFYATKWTDGDFFAYPE</sequence>
<dbReference type="Proteomes" id="UP000468990">
    <property type="component" value="Unassembled WGS sequence"/>
</dbReference>
<feature type="signal peptide" evidence="1">
    <location>
        <begin position="1"/>
        <end position="22"/>
    </location>
</feature>
<gene>
    <name evidence="2" type="ORF">GJU42_15195</name>
    <name evidence="3" type="ORF">SAMN06265349_1066</name>
</gene>